<feature type="transmembrane region" description="Helical" evidence="1">
    <location>
        <begin position="12"/>
        <end position="31"/>
    </location>
</feature>
<gene>
    <name evidence="2" type="ORF">ERS852406_01102</name>
    <name evidence="3" type="ORF">ERS852498_00956</name>
    <name evidence="6" type="ORF">G5B05_02260</name>
    <name evidence="4" type="ORF">JTJ23_13890</name>
    <name evidence="5" type="ORF">L0N21_04420</name>
</gene>
<reference evidence="7 8" key="1">
    <citation type="submission" date="2015-09" db="EMBL/GenBank/DDBJ databases">
        <authorList>
            <consortium name="Pathogen Informatics"/>
        </authorList>
    </citation>
    <scope>NUCLEOTIDE SEQUENCE [LARGE SCALE GENOMIC DNA]</scope>
    <source>
        <strain evidence="2 7">2789STDY5608849</strain>
        <strain evidence="3 8">2789STDY5834885</strain>
    </source>
</reference>
<keyword evidence="1" id="KW-0812">Transmembrane</keyword>
<dbReference type="EMBL" id="JAKNFS010000005">
    <property type="protein sequence ID" value="MCG4764761.1"/>
    <property type="molecule type" value="Genomic_DNA"/>
</dbReference>
<evidence type="ECO:0000313" key="3">
    <source>
        <dbReference type="EMBL" id="CUO98177.1"/>
    </source>
</evidence>
<evidence type="ECO:0000313" key="9">
    <source>
        <dbReference type="Proteomes" id="UP000737612"/>
    </source>
</evidence>
<reference evidence="4" key="4">
    <citation type="submission" date="2021-02" db="EMBL/GenBank/DDBJ databases">
        <title>Metagenome-assembled genomes from human diarrheal sample B26.</title>
        <authorList>
            <person name="Ateba T.P."/>
            <person name="Alayande K.A."/>
            <person name="Mwanza M."/>
        </authorList>
    </citation>
    <scope>NUCLEOTIDE SEQUENCE</scope>
    <source>
        <strain evidence="4">06WH</strain>
    </source>
</reference>
<dbReference type="Proteomes" id="UP000095709">
    <property type="component" value="Unassembled WGS sequence"/>
</dbReference>
<name>A0A174QZ74_9FIRM</name>
<reference evidence="5" key="5">
    <citation type="submission" date="2022-01" db="EMBL/GenBank/DDBJ databases">
        <title>Collection of gut derived symbiotic bacterial strains cultured from healthy donors.</title>
        <authorList>
            <person name="Lin H."/>
            <person name="Kohout C."/>
            <person name="Waligurski E."/>
            <person name="Pamer E.G."/>
        </authorList>
    </citation>
    <scope>NUCLEOTIDE SEQUENCE</scope>
    <source>
        <strain evidence="5">DFI.5.49</strain>
    </source>
</reference>
<evidence type="ECO:0000313" key="10">
    <source>
        <dbReference type="Proteomes" id="UP000768180"/>
    </source>
</evidence>
<dbReference type="EMBL" id="JAAITQ010000003">
    <property type="protein sequence ID" value="NSE15262.1"/>
    <property type="molecule type" value="Genomic_DNA"/>
</dbReference>
<feature type="transmembrane region" description="Helical" evidence="1">
    <location>
        <begin position="37"/>
        <end position="58"/>
    </location>
</feature>
<evidence type="ECO:0000313" key="8">
    <source>
        <dbReference type="Proteomes" id="UP000095709"/>
    </source>
</evidence>
<dbReference type="PANTHER" id="PTHR34989">
    <property type="entry name" value="PROTEIN HDED"/>
    <property type="match status" value="1"/>
</dbReference>
<evidence type="ECO:0000256" key="1">
    <source>
        <dbReference type="SAM" id="Phobius"/>
    </source>
</evidence>
<dbReference type="Proteomes" id="UP001199915">
    <property type="component" value="Unassembled WGS sequence"/>
</dbReference>
<dbReference type="RefSeq" id="WP_022462612.1">
    <property type="nucleotide sequence ID" value="NZ_CABJFB010000001.1"/>
</dbReference>
<feature type="transmembrane region" description="Helical" evidence="1">
    <location>
        <begin position="152"/>
        <end position="173"/>
    </location>
</feature>
<dbReference type="GeneID" id="79855989"/>
<dbReference type="PANTHER" id="PTHR34989:SF1">
    <property type="entry name" value="PROTEIN HDED"/>
    <property type="match status" value="1"/>
</dbReference>
<evidence type="ECO:0000313" key="2">
    <source>
        <dbReference type="EMBL" id="CUO02466.1"/>
    </source>
</evidence>
<proteinExistence type="predicted"/>
<reference evidence="6 10" key="2">
    <citation type="journal article" date="2020" name="Cell Host Microbe">
        <title>Functional and Genomic Variation between Human-Derived Isolates of Lachnospiraceae Reveals Inter- and Intra-Species Diversity.</title>
        <authorList>
            <person name="Sorbara M.T."/>
            <person name="Littmann E.R."/>
            <person name="Fontana E."/>
            <person name="Moody T.U."/>
            <person name="Kohout C.E."/>
            <person name="Gjonbalaj M."/>
            <person name="Eaton V."/>
            <person name="Seok R."/>
            <person name="Leiner I.M."/>
            <person name="Pamer E.G."/>
        </authorList>
    </citation>
    <scope>NUCLEOTIDE SEQUENCE [LARGE SCALE GENOMIC DNA]</scope>
    <source>
        <strain evidence="6 10">MSK.14.54</strain>
    </source>
</reference>
<organism evidence="4 9">
    <name type="scientific">Fusicatenibacter saccharivorans</name>
    <dbReference type="NCBI Taxonomy" id="1150298"/>
    <lineage>
        <taxon>Bacteria</taxon>
        <taxon>Bacillati</taxon>
        <taxon>Bacillota</taxon>
        <taxon>Clostridia</taxon>
        <taxon>Lachnospirales</taxon>
        <taxon>Lachnospiraceae</taxon>
        <taxon>Fusicatenibacter</taxon>
    </lineage>
</organism>
<sequence>MKQFFQDVKNSFLLSAAVSIILGIVLIVYPVKTSLLICYIAGALLLFGGVVALIRYIASRGEPFFFRYDLFVALVLILFGCFVIFESDLVIAFIPVVIGIILLANGLLSIQKAFNLKKTGLEKWWLEFLLALLTSVLGIIICTNPFDAVATTNIFIGICLVYSGISDLVTTYYMGRAKRRIKNVIQTEINQQKILHDDNVIDVDEDELH</sequence>
<evidence type="ECO:0000313" key="5">
    <source>
        <dbReference type="EMBL" id="MCG4764761.1"/>
    </source>
</evidence>
<dbReference type="EMBL" id="CZAL01000004">
    <property type="protein sequence ID" value="CUO98177.1"/>
    <property type="molecule type" value="Genomic_DNA"/>
</dbReference>
<dbReference type="Proteomes" id="UP000737612">
    <property type="component" value="Unassembled WGS sequence"/>
</dbReference>
<dbReference type="Proteomes" id="UP000095706">
    <property type="component" value="Unassembled WGS sequence"/>
</dbReference>
<keyword evidence="10" id="KW-1185">Reference proteome</keyword>
<dbReference type="EMBL" id="CYYV01000005">
    <property type="protein sequence ID" value="CUO02466.1"/>
    <property type="molecule type" value="Genomic_DNA"/>
</dbReference>
<keyword evidence="1" id="KW-1133">Transmembrane helix</keyword>
<evidence type="ECO:0000313" key="7">
    <source>
        <dbReference type="Proteomes" id="UP000095706"/>
    </source>
</evidence>
<dbReference type="InterPro" id="IPR052712">
    <property type="entry name" value="Acid_resist_chaperone_HdeD"/>
</dbReference>
<dbReference type="OrthoDB" id="1828931at2"/>
<protein>
    <submittedName>
        <fullName evidence="2">Acid-resistance membrane protein</fullName>
    </submittedName>
    <submittedName>
        <fullName evidence="4">DUF308 domain-containing protein</fullName>
    </submittedName>
</protein>
<feature type="transmembrane region" description="Helical" evidence="1">
    <location>
        <begin position="65"/>
        <end position="85"/>
    </location>
</feature>
<dbReference type="STRING" id="1150298.ERS852406_01102"/>
<dbReference type="AlphaFoldDB" id="A0A174QZ74"/>
<dbReference type="InterPro" id="IPR005325">
    <property type="entry name" value="DUF308_memb"/>
</dbReference>
<dbReference type="Pfam" id="PF03729">
    <property type="entry name" value="DUF308"/>
    <property type="match status" value="2"/>
</dbReference>
<accession>A0A174QZ74</accession>
<dbReference type="GO" id="GO:0005886">
    <property type="term" value="C:plasma membrane"/>
    <property type="evidence" value="ECO:0007669"/>
    <property type="project" value="TreeGrafter"/>
</dbReference>
<reference evidence="6" key="3">
    <citation type="submission" date="2020-02" db="EMBL/GenBank/DDBJ databases">
        <authorList>
            <person name="Littmann E."/>
            <person name="Sorbara M."/>
        </authorList>
    </citation>
    <scope>NUCLEOTIDE SEQUENCE</scope>
    <source>
        <strain evidence="6">MSK.14.54</strain>
    </source>
</reference>
<evidence type="ECO:0000313" key="6">
    <source>
        <dbReference type="EMBL" id="NSE15262.1"/>
    </source>
</evidence>
<evidence type="ECO:0000313" key="4">
    <source>
        <dbReference type="EMBL" id="MBN2954643.1"/>
    </source>
</evidence>
<keyword evidence="1" id="KW-0472">Membrane</keyword>
<feature type="transmembrane region" description="Helical" evidence="1">
    <location>
        <begin position="128"/>
        <end position="146"/>
    </location>
</feature>
<dbReference type="EMBL" id="JAFHBD010000067">
    <property type="protein sequence ID" value="MBN2954643.1"/>
    <property type="molecule type" value="Genomic_DNA"/>
</dbReference>
<dbReference type="Proteomes" id="UP000768180">
    <property type="component" value="Unassembled WGS sequence"/>
</dbReference>
<feature type="transmembrane region" description="Helical" evidence="1">
    <location>
        <begin position="91"/>
        <end position="108"/>
    </location>
</feature>